<gene>
    <name evidence="2" type="ORF">EPI10_031008</name>
</gene>
<dbReference type="Gene3D" id="2.40.70.10">
    <property type="entry name" value="Acid Proteases"/>
    <property type="match status" value="1"/>
</dbReference>
<reference evidence="3" key="1">
    <citation type="journal article" date="2019" name="Plant Biotechnol. J.">
        <title>Genome sequencing of the Australian wild diploid species Gossypium australe highlights disease resistance and delayed gland morphogenesis.</title>
        <authorList>
            <person name="Cai Y."/>
            <person name="Cai X."/>
            <person name="Wang Q."/>
            <person name="Wang P."/>
            <person name="Zhang Y."/>
            <person name="Cai C."/>
            <person name="Xu Y."/>
            <person name="Wang K."/>
            <person name="Zhou Z."/>
            <person name="Wang C."/>
            <person name="Geng S."/>
            <person name="Li B."/>
            <person name="Dong Q."/>
            <person name="Hou Y."/>
            <person name="Wang H."/>
            <person name="Ai P."/>
            <person name="Liu Z."/>
            <person name="Yi F."/>
            <person name="Sun M."/>
            <person name="An G."/>
            <person name="Cheng J."/>
            <person name="Zhang Y."/>
            <person name="Shi Q."/>
            <person name="Xie Y."/>
            <person name="Shi X."/>
            <person name="Chang Y."/>
            <person name="Huang F."/>
            <person name="Chen Y."/>
            <person name="Hong S."/>
            <person name="Mi L."/>
            <person name="Sun Q."/>
            <person name="Zhang L."/>
            <person name="Zhou B."/>
            <person name="Peng R."/>
            <person name="Zhang X."/>
            <person name="Liu F."/>
        </authorList>
    </citation>
    <scope>NUCLEOTIDE SEQUENCE [LARGE SCALE GENOMIC DNA]</scope>
    <source>
        <strain evidence="3">cv. PA1801</strain>
    </source>
</reference>
<dbReference type="PANTHER" id="PTHR33067:SF31">
    <property type="entry name" value="RNA-DIRECTED DNA POLYMERASE"/>
    <property type="match status" value="1"/>
</dbReference>
<feature type="compositionally biased region" description="Basic and acidic residues" evidence="1">
    <location>
        <begin position="14"/>
        <end position="24"/>
    </location>
</feature>
<dbReference type="Proteomes" id="UP000325315">
    <property type="component" value="Unassembled WGS sequence"/>
</dbReference>
<feature type="region of interest" description="Disordered" evidence="1">
    <location>
        <begin position="1"/>
        <end position="24"/>
    </location>
</feature>
<protein>
    <submittedName>
        <fullName evidence="2">Bromodomain-containing protein</fullName>
    </submittedName>
</protein>
<dbReference type="OrthoDB" id="781949at2759"/>
<sequence length="228" mass="26600">MQFGKVIPNNMESNPRKDGKEHEKQNCFTLKEPSKEVLKLVVELVISNSVTMKIPFPSRIKDKRRRDEADFVSFLNLFKSLNVNLPLLELIDKIPKYAKYLKEIMSRHKKLKKGANINLIPLSIYRKLRLEELKNTSITLQLAYRSLVRPKGVLENILVKVRNFIVLVDFLVLDFKEDQEILILLGRSFLATYRSTIDLEKNELTMKTDDEIEVLKCSHDSQDARLEK</sequence>
<dbReference type="PANTHER" id="PTHR33067">
    <property type="entry name" value="RNA-DIRECTED DNA POLYMERASE-RELATED"/>
    <property type="match status" value="1"/>
</dbReference>
<organism evidence="2 3">
    <name type="scientific">Gossypium australe</name>
    <dbReference type="NCBI Taxonomy" id="47621"/>
    <lineage>
        <taxon>Eukaryota</taxon>
        <taxon>Viridiplantae</taxon>
        <taxon>Streptophyta</taxon>
        <taxon>Embryophyta</taxon>
        <taxon>Tracheophyta</taxon>
        <taxon>Spermatophyta</taxon>
        <taxon>Magnoliopsida</taxon>
        <taxon>eudicotyledons</taxon>
        <taxon>Gunneridae</taxon>
        <taxon>Pentapetalae</taxon>
        <taxon>rosids</taxon>
        <taxon>malvids</taxon>
        <taxon>Malvales</taxon>
        <taxon>Malvaceae</taxon>
        <taxon>Malvoideae</taxon>
        <taxon>Gossypium</taxon>
    </lineage>
</organism>
<evidence type="ECO:0000313" key="2">
    <source>
        <dbReference type="EMBL" id="KAA3487165.1"/>
    </source>
</evidence>
<dbReference type="InterPro" id="IPR021109">
    <property type="entry name" value="Peptidase_aspartic_dom_sf"/>
</dbReference>
<evidence type="ECO:0000256" key="1">
    <source>
        <dbReference type="SAM" id="MobiDB-lite"/>
    </source>
</evidence>
<name>A0A5B6X2C5_9ROSI</name>
<dbReference type="EMBL" id="SMMG02000001">
    <property type="protein sequence ID" value="KAA3487165.1"/>
    <property type="molecule type" value="Genomic_DNA"/>
</dbReference>
<keyword evidence="3" id="KW-1185">Reference proteome</keyword>
<comment type="caution">
    <text evidence="2">The sequence shown here is derived from an EMBL/GenBank/DDBJ whole genome shotgun (WGS) entry which is preliminary data.</text>
</comment>
<evidence type="ECO:0000313" key="3">
    <source>
        <dbReference type="Proteomes" id="UP000325315"/>
    </source>
</evidence>
<accession>A0A5B6X2C5</accession>
<proteinExistence type="predicted"/>
<dbReference type="CDD" id="cd00303">
    <property type="entry name" value="retropepsin_like"/>
    <property type="match status" value="1"/>
</dbReference>
<dbReference type="AlphaFoldDB" id="A0A5B6X2C5"/>